<dbReference type="AlphaFoldDB" id="A0A517WRY5"/>
<dbReference type="EMBL" id="CP037422">
    <property type="protein sequence ID" value="QDU07988.1"/>
    <property type="molecule type" value="Genomic_DNA"/>
</dbReference>
<protein>
    <submittedName>
        <fullName evidence="1">Uncharacterized protein</fullName>
    </submittedName>
</protein>
<organism evidence="1 2">
    <name type="scientific">Gimesia aquarii</name>
    <dbReference type="NCBI Taxonomy" id="2527964"/>
    <lineage>
        <taxon>Bacteria</taxon>
        <taxon>Pseudomonadati</taxon>
        <taxon>Planctomycetota</taxon>
        <taxon>Planctomycetia</taxon>
        <taxon>Planctomycetales</taxon>
        <taxon>Planctomycetaceae</taxon>
        <taxon>Gimesia</taxon>
    </lineage>
</organism>
<evidence type="ECO:0000313" key="2">
    <source>
        <dbReference type="Proteomes" id="UP000318384"/>
    </source>
</evidence>
<accession>A0A517WRY5</accession>
<gene>
    <name evidence="1" type="ORF">V202x_13510</name>
</gene>
<dbReference type="Proteomes" id="UP000318384">
    <property type="component" value="Chromosome"/>
</dbReference>
<evidence type="ECO:0000313" key="1">
    <source>
        <dbReference type="EMBL" id="QDU07988.1"/>
    </source>
</evidence>
<proteinExistence type="predicted"/>
<sequence>MRIIGKRLKNYTILVTLVYNGLAVDELGPESWLYI</sequence>
<keyword evidence="2" id="KW-1185">Reference proteome</keyword>
<name>A0A517WRY5_9PLAN</name>
<reference evidence="1 2" key="1">
    <citation type="submission" date="2019-03" db="EMBL/GenBank/DDBJ databases">
        <title>Deep-cultivation of Planctomycetes and their phenomic and genomic characterization uncovers novel biology.</title>
        <authorList>
            <person name="Wiegand S."/>
            <person name="Jogler M."/>
            <person name="Boedeker C."/>
            <person name="Pinto D."/>
            <person name="Vollmers J."/>
            <person name="Rivas-Marin E."/>
            <person name="Kohn T."/>
            <person name="Peeters S.H."/>
            <person name="Heuer A."/>
            <person name="Rast P."/>
            <person name="Oberbeckmann S."/>
            <person name="Bunk B."/>
            <person name="Jeske O."/>
            <person name="Meyerdierks A."/>
            <person name="Storesund J.E."/>
            <person name="Kallscheuer N."/>
            <person name="Luecker S."/>
            <person name="Lage O.M."/>
            <person name="Pohl T."/>
            <person name="Merkel B.J."/>
            <person name="Hornburger P."/>
            <person name="Mueller R.-W."/>
            <person name="Bruemmer F."/>
            <person name="Labrenz M."/>
            <person name="Spormann A.M."/>
            <person name="Op den Camp H."/>
            <person name="Overmann J."/>
            <person name="Amann R."/>
            <person name="Jetten M.S.M."/>
            <person name="Mascher T."/>
            <person name="Medema M.H."/>
            <person name="Devos D.P."/>
            <person name="Kaster A.-K."/>
            <person name="Ovreas L."/>
            <person name="Rohde M."/>
            <person name="Galperin M.Y."/>
            <person name="Jogler C."/>
        </authorList>
    </citation>
    <scope>NUCLEOTIDE SEQUENCE [LARGE SCALE GENOMIC DNA]</scope>
    <source>
        <strain evidence="1 2">V202</strain>
    </source>
</reference>